<evidence type="ECO:0000313" key="2">
    <source>
        <dbReference type="EMBL" id="KAF4630308.1"/>
    </source>
</evidence>
<proteinExistence type="predicted"/>
<evidence type="ECO:0000313" key="3">
    <source>
        <dbReference type="Proteomes" id="UP000566819"/>
    </source>
</evidence>
<protein>
    <submittedName>
        <fullName evidence="2">Uncharacterized protein</fullName>
    </submittedName>
</protein>
<evidence type="ECO:0000256" key="1">
    <source>
        <dbReference type="SAM" id="MobiDB-lite"/>
    </source>
</evidence>
<dbReference type="EMBL" id="JAAMPI010000564">
    <property type="protein sequence ID" value="KAF4630308.1"/>
    <property type="molecule type" value="Genomic_DNA"/>
</dbReference>
<organism evidence="2 3">
    <name type="scientific">Cudoniella acicularis</name>
    <dbReference type="NCBI Taxonomy" id="354080"/>
    <lineage>
        <taxon>Eukaryota</taxon>
        <taxon>Fungi</taxon>
        <taxon>Dikarya</taxon>
        <taxon>Ascomycota</taxon>
        <taxon>Pezizomycotina</taxon>
        <taxon>Leotiomycetes</taxon>
        <taxon>Helotiales</taxon>
        <taxon>Tricladiaceae</taxon>
        <taxon>Cudoniella</taxon>
    </lineage>
</organism>
<feature type="compositionally biased region" description="Polar residues" evidence="1">
    <location>
        <begin position="1"/>
        <end position="16"/>
    </location>
</feature>
<accession>A0A8H4RIK0</accession>
<feature type="compositionally biased region" description="Basic and acidic residues" evidence="1">
    <location>
        <begin position="109"/>
        <end position="127"/>
    </location>
</feature>
<sequence length="293" mass="33678">MQSTLFDDGQDGSSISDPAFDDADDNTTSGILSRLLGVVLSTLPLITKIFLKHKLEDMKKKDRERRERRKDFDSVASESYYSPKPYLRRRRTRQPEPFCDQQLPPQARSIERNPRDKDRDRERDMRFRGRTRYARGDLPGGSPRTQDWNRYERKNMERRRYSESYIDRRNLRRKSIVKGYKRRSRSSSPRRRSRSRKNHTTVKVTMPFSDQIMHAGAVGIIAGATTAIRLRSSDKDWLGEKGLRAGSASATAAVASLVVDRDSGRDSGRGEEFIRSAALPIIAGLGVDHMLWE</sequence>
<dbReference type="Proteomes" id="UP000566819">
    <property type="component" value="Unassembled WGS sequence"/>
</dbReference>
<comment type="caution">
    <text evidence="2">The sequence shown here is derived from an EMBL/GenBank/DDBJ whole genome shotgun (WGS) entry which is preliminary data.</text>
</comment>
<reference evidence="2 3" key="1">
    <citation type="submission" date="2020-03" db="EMBL/GenBank/DDBJ databases">
        <title>Draft Genome Sequence of Cudoniella acicularis.</title>
        <authorList>
            <person name="Buettner E."/>
            <person name="Kellner H."/>
        </authorList>
    </citation>
    <scope>NUCLEOTIDE SEQUENCE [LARGE SCALE GENOMIC DNA]</scope>
    <source>
        <strain evidence="2 3">DSM 108380</strain>
    </source>
</reference>
<feature type="region of interest" description="Disordered" evidence="1">
    <location>
        <begin position="1"/>
        <end position="22"/>
    </location>
</feature>
<feature type="region of interest" description="Disordered" evidence="1">
    <location>
        <begin position="83"/>
        <end position="151"/>
    </location>
</feature>
<keyword evidence="3" id="KW-1185">Reference proteome</keyword>
<feature type="region of interest" description="Disordered" evidence="1">
    <location>
        <begin position="172"/>
        <end position="200"/>
    </location>
</feature>
<name>A0A8H4RIK0_9HELO</name>
<gene>
    <name evidence="2" type="ORF">G7Y89_g7830</name>
</gene>
<dbReference type="AlphaFoldDB" id="A0A8H4RIK0"/>